<name>A0A1J7HI87_LUPAN</name>
<feature type="compositionally biased region" description="Basic and acidic residues" evidence="1">
    <location>
        <begin position="146"/>
        <end position="160"/>
    </location>
</feature>
<dbReference type="AlphaFoldDB" id="A0A1J7HI87"/>
<dbReference type="Proteomes" id="UP000188354">
    <property type="component" value="Chromosome LG08"/>
</dbReference>
<evidence type="ECO:0000313" key="2">
    <source>
        <dbReference type="EMBL" id="OIW06138.1"/>
    </source>
</evidence>
<feature type="compositionally biased region" description="Basic residues" evidence="1">
    <location>
        <begin position="275"/>
        <end position="289"/>
    </location>
</feature>
<feature type="compositionally biased region" description="Polar residues" evidence="1">
    <location>
        <begin position="236"/>
        <end position="246"/>
    </location>
</feature>
<protein>
    <submittedName>
        <fullName evidence="2">Uncharacterized protein</fullName>
    </submittedName>
</protein>
<keyword evidence="3" id="KW-1185">Reference proteome</keyword>
<sequence>MGKGSASIKAKGKEVGVEEGFRSFGEVSILKVGENVRAYPEGENLLVEGDEDDVDEVGNIPREEGRSHLNLFGDTGNKRVSGIYVPFSCPEQRVQSFVGKIPASKKLLLKRKEMAKNKKVKCKVRVQPVDYSVERDHRLIPSTDYGEGKDKNPHKGSRIEEENLSTIKGLSFVSSSMEMVFEIPRLGPCLEAQAVLIHGVEDLLSLKEVSSTVPFCNKAQSSAMGSLSKNPFVDSISPQINLNSPGRQGRPKRKGNSRKRLPNSLYKMALMSNQRKSKKIKKKSSKVKSHPLDVISGGASSHVDPAISNSISDSHVRKVNNLLLSKGISQSRMLWDIGEN</sequence>
<proteinExistence type="predicted"/>
<dbReference type="EMBL" id="CM007368">
    <property type="protein sequence ID" value="OIW06138.1"/>
    <property type="molecule type" value="Genomic_DNA"/>
</dbReference>
<evidence type="ECO:0000256" key="1">
    <source>
        <dbReference type="SAM" id="MobiDB-lite"/>
    </source>
</evidence>
<feature type="region of interest" description="Disordered" evidence="1">
    <location>
        <begin position="141"/>
        <end position="160"/>
    </location>
</feature>
<dbReference type="Gramene" id="OIW06138">
    <property type="protein sequence ID" value="OIW06138"/>
    <property type="gene ID" value="TanjilG_22360"/>
</dbReference>
<feature type="region of interest" description="Disordered" evidence="1">
    <location>
        <begin position="235"/>
        <end position="295"/>
    </location>
</feature>
<evidence type="ECO:0000313" key="3">
    <source>
        <dbReference type="Proteomes" id="UP000188354"/>
    </source>
</evidence>
<accession>A0A1J7HI87</accession>
<feature type="compositionally biased region" description="Basic residues" evidence="1">
    <location>
        <begin position="249"/>
        <end position="261"/>
    </location>
</feature>
<gene>
    <name evidence="2" type="ORF">TanjilG_22360</name>
</gene>
<reference evidence="2 3" key="1">
    <citation type="journal article" date="2017" name="Plant Biotechnol. J.">
        <title>A comprehensive draft genome sequence for lupin (Lupinus angustifolius), an emerging health food: insights into plant-microbe interactions and legume evolution.</title>
        <authorList>
            <person name="Hane J.K."/>
            <person name="Ming Y."/>
            <person name="Kamphuis L.G."/>
            <person name="Nelson M.N."/>
            <person name="Garg G."/>
            <person name="Atkins C.A."/>
            <person name="Bayer P.E."/>
            <person name="Bravo A."/>
            <person name="Bringans S."/>
            <person name="Cannon S."/>
            <person name="Edwards D."/>
            <person name="Foley R."/>
            <person name="Gao L.L."/>
            <person name="Harrison M.J."/>
            <person name="Huang W."/>
            <person name="Hurgobin B."/>
            <person name="Li S."/>
            <person name="Liu C.W."/>
            <person name="McGrath A."/>
            <person name="Morahan G."/>
            <person name="Murray J."/>
            <person name="Weller J."/>
            <person name="Jian J."/>
            <person name="Singh K.B."/>
        </authorList>
    </citation>
    <scope>NUCLEOTIDE SEQUENCE [LARGE SCALE GENOMIC DNA]</scope>
    <source>
        <strain evidence="3">cv. Tanjil</strain>
        <tissue evidence="2">Whole plant</tissue>
    </source>
</reference>
<organism evidence="2 3">
    <name type="scientific">Lupinus angustifolius</name>
    <name type="common">Narrow-leaved blue lupine</name>
    <dbReference type="NCBI Taxonomy" id="3871"/>
    <lineage>
        <taxon>Eukaryota</taxon>
        <taxon>Viridiplantae</taxon>
        <taxon>Streptophyta</taxon>
        <taxon>Embryophyta</taxon>
        <taxon>Tracheophyta</taxon>
        <taxon>Spermatophyta</taxon>
        <taxon>Magnoliopsida</taxon>
        <taxon>eudicotyledons</taxon>
        <taxon>Gunneridae</taxon>
        <taxon>Pentapetalae</taxon>
        <taxon>rosids</taxon>
        <taxon>fabids</taxon>
        <taxon>Fabales</taxon>
        <taxon>Fabaceae</taxon>
        <taxon>Papilionoideae</taxon>
        <taxon>50 kb inversion clade</taxon>
        <taxon>genistoids sensu lato</taxon>
        <taxon>core genistoids</taxon>
        <taxon>Genisteae</taxon>
        <taxon>Lupinus</taxon>
    </lineage>
</organism>